<proteinExistence type="evidence at transcript level"/>
<dbReference type="Gene3D" id="1.10.132.110">
    <property type="entry name" value="Serum amyloid A protein"/>
    <property type="match status" value="1"/>
</dbReference>
<dbReference type="InterPro" id="IPR000096">
    <property type="entry name" value="Serum_amyloid_A"/>
</dbReference>
<accession>L7M0V3</accession>
<name>L7M0V3_RHIPC</name>
<dbReference type="GO" id="GO:0005576">
    <property type="term" value="C:extracellular region"/>
    <property type="evidence" value="ECO:0007669"/>
    <property type="project" value="InterPro"/>
</dbReference>
<evidence type="ECO:0000256" key="1">
    <source>
        <dbReference type="SAM" id="SignalP"/>
    </source>
</evidence>
<sequence>MHSTETGNMLRGASLRLSLLLLAVAALAMLLLATSVEGRSGGMQWPRFMFCISTRAGPLLATPSGSCASGKMLAQFRAMNRANCKNCDKYFHCMANWQAIYRCRGRFNRKVATVISNCREYSQPGNPADSRGDEVANRYGRSGGNCGARYLRSYGCAYNPKTGRCKW</sequence>
<organism evidence="2">
    <name type="scientific">Rhipicephalus pulchellus</name>
    <name type="common">Yellow backed tick</name>
    <name type="synonym">Dermacentor pulchellus</name>
    <dbReference type="NCBI Taxonomy" id="72859"/>
    <lineage>
        <taxon>Eukaryota</taxon>
        <taxon>Metazoa</taxon>
        <taxon>Ecdysozoa</taxon>
        <taxon>Arthropoda</taxon>
        <taxon>Chelicerata</taxon>
        <taxon>Arachnida</taxon>
        <taxon>Acari</taxon>
        <taxon>Parasitiformes</taxon>
        <taxon>Ixodida</taxon>
        <taxon>Ixodoidea</taxon>
        <taxon>Ixodidae</taxon>
        <taxon>Rhipicephalinae</taxon>
        <taxon>Rhipicephalus</taxon>
        <taxon>Rhipicephalus</taxon>
    </lineage>
</organism>
<evidence type="ECO:0000313" key="2">
    <source>
        <dbReference type="EMBL" id="JAA56719.1"/>
    </source>
</evidence>
<keyword evidence="1" id="KW-0732">Signal</keyword>
<evidence type="ECO:0008006" key="3">
    <source>
        <dbReference type="Google" id="ProtNLM"/>
    </source>
</evidence>
<feature type="chain" id="PRO_5003981676" description="Serum amyloid a protein" evidence="1">
    <location>
        <begin position="39"/>
        <end position="167"/>
    </location>
</feature>
<dbReference type="EMBL" id="GACK01008315">
    <property type="protein sequence ID" value="JAA56719.1"/>
    <property type="molecule type" value="mRNA"/>
</dbReference>
<feature type="signal peptide" evidence="1">
    <location>
        <begin position="1"/>
        <end position="38"/>
    </location>
</feature>
<dbReference type="SMART" id="SM00197">
    <property type="entry name" value="SAA"/>
    <property type="match status" value="1"/>
</dbReference>
<protein>
    <recommendedName>
        <fullName evidence="3">Serum amyloid a protein</fullName>
    </recommendedName>
</protein>
<dbReference type="AlphaFoldDB" id="L7M0V3"/>
<reference evidence="2" key="1">
    <citation type="submission" date="2012-11" db="EMBL/GenBank/DDBJ databases">
        <authorList>
            <person name="Lucero-Rivera Y.E."/>
            <person name="Tovar-Ramirez D."/>
        </authorList>
    </citation>
    <scope>NUCLEOTIDE SEQUENCE</scope>
    <source>
        <tissue evidence="2">Salivary gland</tissue>
    </source>
</reference>
<reference evidence="2" key="2">
    <citation type="journal article" date="2015" name="J. Proteomics">
        <title>Sexual differences in the sialomes of the zebra tick, Rhipicephalus pulchellus.</title>
        <authorList>
            <person name="Tan A.W."/>
            <person name="Francischetti I.M."/>
            <person name="Slovak M."/>
            <person name="Kini R.M."/>
            <person name="Ribeiro J.M."/>
        </authorList>
    </citation>
    <scope>NUCLEOTIDE SEQUENCE</scope>
    <source>
        <tissue evidence="2">Salivary gland</tissue>
    </source>
</reference>
<dbReference type="Pfam" id="PF00277">
    <property type="entry name" value="SAA"/>
    <property type="match status" value="1"/>
</dbReference>